<protein>
    <recommendedName>
        <fullName evidence="3">Adhesin domain-containing protein</fullName>
    </recommendedName>
</protein>
<evidence type="ECO:0000313" key="2">
    <source>
        <dbReference type="Proteomes" id="UP001497527"/>
    </source>
</evidence>
<evidence type="ECO:0000313" key="1">
    <source>
        <dbReference type="EMBL" id="CAL2101304.1"/>
    </source>
</evidence>
<dbReference type="EMBL" id="CAXJIO010000003">
    <property type="protein sequence ID" value="CAL2101304.1"/>
    <property type="molecule type" value="Genomic_DNA"/>
</dbReference>
<proteinExistence type="predicted"/>
<dbReference type="Proteomes" id="UP001497527">
    <property type="component" value="Unassembled WGS sequence"/>
</dbReference>
<name>A0ABM9P7E4_9FLAO</name>
<keyword evidence="2" id="KW-1185">Reference proteome</keyword>
<comment type="caution">
    <text evidence="1">The sequence shown here is derived from an EMBL/GenBank/DDBJ whole genome shotgun (WGS) entry which is preliminary data.</text>
</comment>
<evidence type="ECO:0008006" key="3">
    <source>
        <dbReference type="Google" id="ProtNLM"/>
    </source>
</evidence>
<gene>
    <name evidence="1" type="ORF">T190423A01A_120091</name>
</gene>
<sequence length="210" mass="23989">MVLFFVMNTVAFSQQKQLYSNEINVQNLQFITNNLDDIIIENSETEKLEIILENDNTIPINIDTKEVNNELIVSFLKEEGLNPNTTVFRKYITKRLERARVLIKIPKKRNLEVYGGTVGVYSKGYAGNLNVYIEKGNVRLGKIEGITVVKLFLGNVYAEVSNTDLILKTTNGIVKINNKEKKKNFQESHQDNPFKLSVNSINANIYLTKK</sequence>
<reference evidence="1 2" key="1">
    <citation type="submission" date="2024-05" db="EMBL/GenBank/DDBJ databases">
        <authorList>
            <person name="Duchaud E."/>
        </authorList>
    </citation>
    <scope>NUCLEOTIDE SEQUENCE [LARGE SCALE GENOMIC DNA]</scope>
    <source>
        <strain evidence="1">Ena-SAMPLE-TAB-13-05-2024-13:56:06:370-140308</strain>
    </source>
</reference>
<organism evidence="1 2">
    <name type="scientific">Tenacibaculum polynesiense</name>
    <dbReference type="NCBI Taxonomy" id="3137857"/>
    <lineage>
        <taxon>Bacteria</taxon>
        <taxon>Pseudomonadati</taxon>
        <taxon>Bacteroidota</taxon>
        <taxon>Flavobacteriia</taxon>
        <taxon>Flavobacteriales</taxon>
        <taxon>Flavobacteriaceae</taxon>
        <taxon>Tenacibaculum</taxon>
    </lineage>
</organism>
<accession>A0ABM9P7E4</accession>